<dbReference type="GO" id="GO:0031201">
    <property type="term" value="C:SNARE complex"/>
    <property type="evidence" value="ECO:0007669"/>
    <property type="project" value="TreeGrafter"/>
</dbReference>
<dbReference type="PANTHER" id="PTHR13768">
    <property type="entry name" value="SOLUBLE NSF ATTACHMENT PROTEIN SNAP"/>
    <property type="match status" value="1"/>
</dbReference>
<feature type="compositionally biased region" description="Basic and acidic residues" evidence="4">
    <location>
        <begin position="329"/>
        <end position="355"/>
    </location>
</feature>
<evidence type="ECO:0000256" key="3">
    <source>
        <dbReference type="ARBA" id="ARBA00022927"/>
    </source>
</evidence>
<gene>
    <name evidence="5" type="ORF">PCAL00307_LOCUS444</name>
    <name evidence="6" type="ORF">PECAL_3P10490</name>
</gene>
<dbReference type="AlphaFoldDB" id="A0A7S3ZJA5"/>
<feature type="region of interest" description="Disordered" evidence="4">
    <location>
        <begin position="317"/>
        <end position="355"/>
    </location>
</feature>
<evidence type="ECO:0000313" key="6">
    <source>
        <dbReference type="EMBL" id="CAH0371123.1"/>
    </source>
</evidence>
<keyword evidence="7" id="KW-1185">Reference proteome</keyword>
<dbReference type="InterPro" id="IPR011990">
    <property type="entry name" value="TPR-like_helical_dom_sf"/>
</dbReference>
<evidence type="ECO:0000256" key="4">
    <source>
        <dbReference type="SAM" id="MobiDB-lite"/>
    </source>
</evidence>
<dbReference type="InterPro" id="IPR000744">
    <property type="entry name" value="NSF_attach"/>
</dbReference>
<reference evidence="6" key="2">
    <citation type="submission" date="2021-11" db="EMBL/GenBank/DDBJ databases">
        <authorList>
            <consortium name="Genoscope - CEA"/>
            <person name="William W."/>
        </authorList>
    </citation>
    <scope>NUCLEOTIDE SEQUENCE</scope>
</reference>
<dbReference type="Gene3D" id="1.25.40.10">
    <property type="entry name" value="Tetratricopeptide repeat domain"/>
    <property type="match status" value="1"/>
</dbReference>
<evidence type="ECO:0000256" key="1">
    <source>
        <dbReference type="ARBA" id="ARBA00010050"/>
    </source>
</evidence>
<evidence type="ECO:0000313" key="5">
    <source>
        <dbReference type="EMBL" id="CAE0685010.1"/>
    </source>
</evidence>
<proteinExistence type="inferred from homology"/>
<dbReference type="Proteomes" id="UP000789595">
    <property type="component" value="Unassembled WGS sequence"/>
</dbReference>
<sequence>MSSIGARKQLKAALHHEQVAKSLLARFRIENAPSLKYAEARERYDRAARAYAAAGKPERCADAYGKCADMSARLSRGATAEAVEYHVRCGELSEANDPDRARDHYAEACDQCCDLGSWATAAELRHRVARLAARDAQDDEEGWSERVLLLRSAADMYGAAARRLHDETKAAKMRLCKLEAAAIEALQLKLYSRAADAFEAVATEVVQDNLTAANATRLFFKSALCSLVGGEHDLMRGKVEIFAKRDPVFGASPEKLFLVDANRCATAEGLPDYDTFADAAYNFCTVRSLDAWDLSMLKVLNDDMRVKYDAYWSRVKRRAAREKRRAQKRKEEEERQARMKRDEARKKKDKEDEYL</sequence>
<dbReference type="GO" id="GO:0019905">
    <property type="term" value="F:syntaxin binding"/>
    <property type="evidence" value="ECO:0007669"/>
    <property type="project" value="TreeGrafter"/>
</dbReference>
<dbReference type="GO" id="GO:0005774">
    <property type="term" value="C:vacuolar membrane"/>
    <property type="evidence" value="ECO:0007669"/>
    <property type="project" value="TreeGrafter"/>
</dbReference>
<dbReference type="GO" id="GO:0006886">
    <property type="term" value="P:intracellular protein transport"/>
    <property type="evidence" value="ECO:0007669"/>
    <property type="project" value="InterPro"/>
</dbReference>
<protein>
    <recommendedName>
        <fullName evidence="8">Alpha-soluble NSF attachment protein</fullName>
    </recommendedName>
</protein>
<dbReference type="OrthoDB" id="9984275at2759"/>
<keyword evidence="2" id="KW-0813">Transport</keyword>
<dbReference type="SUPFAM" id="SSF48452">
    <property type="entry name" value="TPR-like"/>
    <property type="match status" value="1"/>
</dbReference>
<evidence type="ECO:0000313" key="7">
    <source>
        <dbReference type="Proteomes" id="UP000789595"/>
    </source>
</evidence>
<evidence type="ECO:0000256" key="2">
    <source>
        <dbReference type="ARBA" id="ARBA00022448"/>
    </source>
</evidence>
<feature type="compositionally biased region" description="Basic residues" evidence="4">
    <location>
        <begin position="317"/>
        <end position="328"/>
    </location>
</feature>
<organism evidence="5">
    <name type="scientific">Pelagomonas calceolata</name>
    <dbReference type="NCBI Taxonomy" id="35677"/>
    <lineage>
        <taxon>Eukaryota</taxon>
        <taxon>Sar</taxon>
        <taxon>Stramenopiles</taxon>
        <taxon>Ochrophyta</taxon>
        <taxon>Pelagophyceae</taxon>
        <taxon>Pelagomonadales</taxon>
        <taxon>Pelagomonadaceae</taxon>
        <taxon>Pelagomonas</taxon>
    </lineage>
</organism>
<accession>A0A7S3ZJA5</accession>
<reference evidence="5" key="1">
    <citation type="submission" date="2021-01" db="EMBL/GenBank/DDBJ databases">
        <authorList>
            <person name="Corre E."/>
            <person name="Pelletier E."/>
            <person name="Niang G."/>
            <person name="Scheremetjew M."/>
            <person name="Finn R."/>
            <person name="Kale V."/>
            <person name="Holt S."/>
            <person name="Cochrane G."/>
            <person name="Meng A."/>
            <person name="Brown T."/>
            <person name="Cohen L."/>
        </authorList>
    </citation>
    <scope>NUCLEOTIDE SEQUENCE</scope>
    <source>
        <strain evidence="5">CCMP1756</strain>
    </source>
</reference>
<dbReference type="GO" id="GO:0035494">
    <property type="term" value="P:SNARE complex disassembly"/>
    <property type="evidence" value="ECO:0007669"/>
    <property type="project" value="TreeGrafter"/>
</dbReference>
<dbReference type="PANTHER" id="PTHR13768:SF8">
    <property type="entry name" value="ALPHA-SOLUBLE NSF ATTACHMENT PROTEIN"/>
    <property type="match status" value="1"/>
</dbReference>
<dbReference type="Pfam" id="PF14938">
    <property type="entry name" value="SNAP"/>
    <property type="match status" value="1"/>
</dbReference>
<comment type="similarity">
    <text evidence="1">Belongs to the SNAP family.</text>
</comment>
<name>A0A7S3ZJA5_9STRA</name>
<dbReference type="GO" id="GO:0005483">
    <property type="term" value="F:soluble NSF attachment protein activity"/>
    <property type="evidence" value="ECO:0007669"/>
    <property type="project" value="TreeGrafter"/>
</dbReference>
<keyword evidence="3" id="KW-0653">Protein transport</keyword>
<evidence type="ECO:0008006" key="8">
    <source>
        <dbReference type="Google" id="ProtNLM"/>
    </source>
</evidence>
<dbReference type="EMBL" id="CAKKNE010000003">
    <property type="protein sequence ID" value="CAH0371123.1"/>
    <property type="molecule type" value="Genomic_DNA"/>
</dbReference>
<dbReference type="EMBL" id="HBIW01000533">
    <property type="protein sequence ID" value="CAE0685010.1"/>
    <property type="molecule type" value="Transcribed_RNA"/>
</dbReference>